<name>A0A4P6UXT5_9HYPH</name>
<evidence type="ECO:0000313" key="1">
    <source>
        <dbReference type="EMBL" id="QBK29937.1"/>
    </source>
</evidence>
<accession>A0A4P6UXT5</accession>
<protein>
    <submittedName>
        <fullName evidence="1">Uncharacterized protein</fullName>
    </submittedName>
</protein>
<dbReference type="AlphaFoldDB" id="A0A4P6UXT5"/>
<dbReference type="Proteomes" id="UP000293719">
    <property type="component" value="Chromosome"/>
</dbReference>
<proteinExistence type="predicted"/>
<dbReference type="EMBL" id="CP036532">
    <property type="protein sequence ID" value="QBK29937.1"/>
    <property type="molecule type" value="Genomic_DNA"/>
</dbReference>
<keyword evidence="2" id="KW-1185">Reference proteome</keyword>
<sequence length="78" mass="8206">MNSPAGAGAARFSIARDPDAPWWRRMFAPGRATGAFHRGLLISRSQAAALARPGMALADLPRGLAVRTLRAAVRPPSA</sequence>
<reference evidence="1 2" key="1">
    <citation type="journal article" date="2017" name="Int. J. Syst. Evol. Microbiol.">
        <title>Roseitalea porphyridii gen. nov., sp. nov., isolated from a red alga, and reclassification of Hoeflea suaedae Chung et al. 2013 as Pseudohoeflea suaedae gen. nov., comb. nov.</title>
        <authorList>
            <person name="Hyeon J.W."/>
            <person name="Jeong S.E."/>
            <person name="Baek K."/>
            <person name="Jeon C.O."/>
        </authorList>
    </citation>
    <scope>NUCLEOTIDE SEQUENCE [LARGE SCALE GENOMIC DNA]</scope>
    <source>
        <strain evidence="1 2">MA7-20</strain>
    </source>
</reference>
<evidence type="ECO:0000313" key="2">
    <source>
        <dbReference type="Proteomes" id="UP000293719"/>
    </source>
</evidence>
<dbReference type="KEGG" id="rpod:E0E05_04575"/>
<gene>
    <name evidence="1" type="ORF">E0E05_04575</name>
</gene>
<organism evidence="1 2">
    <name type="scientific">Roseitalea porphyridii</name>
    <dbReference type="NCBI Taxonomy" id="1852022"/>
    <lineage>
        <taxon>Bacteria</taxon>
        <taxon>Pseudomonadati</taxon>
        <taxon>Pseudomonadota</taxon>
        <taxon>Alphaproteobacteria</taxon>
        <taxon>Hyphomicrobiales</taxon>
        <taxon>Ahrensiaceae</taxon>
        <taxon>Roseitalea</taxon>
    </lineage>
</organism>